<dbReference type="EMBL" id="PKSM01000164">
    <property type="protein sequence ID" value="POW05995.1"/>
    <property type="molecule type" value="Genomic_DNA"/>
</dbReference>
<name>A0A2S4V947_9BASI</name>
<reference evidence="2 3" key="1">
    <citation type="submission" date="2017-12" db="EMBL/GenBank/DDBJ databases">
        <title>Gene loss provides genomic basis for host adaptation in cereal stripe rust fungi.</title>
        <authorList>
            <person name="Xia C."/>
        </authorList>
    </citation>
    <scope>NUCLEOTIDE SEQUENCE [LARGE SCALE GENOMIC DNA]</scope>
    <source>
        <strain evidence="2 3">93TX-2</strain>
    </source>
</reference>
<comment type="caution">
    <text evidence="2">The sequence shown here is derived from an EMBL/GenBank/DDBJ whole genome shotgun (WGS) entry which is preliminary data.</text>
</comment>
<dbReference type="VEuPathDB" id="FungiDB:PSHT_10534"/>
<feature type="region of interest" description="Disordered" evidence="1">
    <location>
        <begin position="65"/>
        <end position="126"/>
    </location>
</feature>
<evidence type="ECO:0000313" key="2">
    <source>
        <dbReference type="EMBL" id="POW05995.1"/>
    </source>
</evidence>
<evidence type="ECO:0000256" key="1">
    <source>
        <dbReference type="SAM" id="MobiDB-lite"/>
    </source>
</evidence>
<feature type="region of interest" description="Disordered" evidence="1">
    <location>
        <begin position="1"/>
        <end position="24"/>
    </location>
</feature>
<dbReference type="Proteomes" id="UP000238274">
    <property type="component" value="Unassembled WGS sequence"/>
</dbReference>
<feature type="compositionally biased region" description="Polar residues" evidence="1">
    <location>
        <begin position="96"/>
        <end position="107"/>
    </location>
</feature>
<feature type="non-terminal residue" evidence="2">
    <location>
        <position position="278"/>
    </location>
</feature>
<accession>A0A2S4V947</accession>
<keyword evidence="3" id="KW-1185">Reference proteome</keyword>
<feature type="non-terminal residue" evidence="2">
    <location>
        <position position="1"/>
    </location>
</feature>
<sequence>HNSNSSSHVPPPPQRCPHNTHNPLIHNRPPFKSHWLTCHPPGIFQVPPHLQQDLRDQRNLCDLLTPTPGAGLNPLTSSLNTGPRGRYESMGLSYNHPGQTNSSNESMGLSHKPCGQTHSSNGDKEDHHKGAALVVEVNHNALQRLFNLLDTKLVLVRQILGMNQQNIMGALVYGLLAYQPAPATVAPVPEGAPVVVYIRNFLFSDYIKEDDIKDFTCHTLMEGRLVGYSCTTNGDGAPQVHSLLNMTPARIAGLPLHIKTQNLPPGYTHQQPNPTAQR</sequence>
<proteinExistence type="predicted"/>
<evidence type="ECO:0000313" key="3">
    <source>
        <dbReference type="Proteomes" id="UP000238274"/>
    </source>
</evidence>
<dbReference type="VEuPathDB" id="FungiDB:PSTT_07101"/>
<dbReference type="AlphaFoldDB" id="A0A2S4V947"/>
<reference evidence="3" key="3">
    <citation type="journal article" date="2018" name="Mol. Plant Microbe Interact.">
        <title>Genome sequence resources for the wheat stripe rust pathogen (Puccinia striiformis f. sp. tritici) and the barley stripe rust pathogen (Puccinia striiformis f. sp. hordei).</title>
        <authorList>
            <person name="Xia C."/>
            <person name="Wang M."/>
            <person name="Yin C."/>
            <person name="Cornejo O.E."/>
            <person name="Hulbert S.H."/>
            <person name="Chen X."/>
        </authorList>
    </citation>
    <scope>NUCLEOTIDE SEQUENCE [LARGE SCALE GENOMIC DNA]</scope>
    <source>
        <strain evidence="3">93TX-2</strain>
    </source>
</reference>
<organism evidence="2 3">
    <name type="scientific">Puccinia striiformis</name>
    <dbReference type="NCBI Taxonomy" id="27350"/>
    <lineage>
        <taxon>Eukaryota</taxon>
        <taxon>Fungi</taxon>
        <taxon>Dikarya</taxon>
        <taxon>Basidiomycota</taxon>
        <taxon>Pucciniomycotina</taxon>
        <taxon>Pucciniomycetes</taxon>
        <taxon>Pucciniales</taxon>
        <taxon>Pucciniaceae</taxon>
        <taxon>Puccinia</taxon>
    </lineage>
</organism>
<reference evidence="3" key="2">
    <citation type="journal article" date="2018" name="BMC Genomics">
        <title>Genomic insights into host adaptation between the wheat stripe rust pathogen (Puccinia striiformis f. sp. tritici) and the barley stripe rust pathogen (Puccinia striiformis f. sp. hordei).</title>
        <authorList>
            <person name="Xia C."/>
            <person name="Wang M."/>
            <person name="Yin C."/>
            <person name="Cornejo O.E."/>
            <person name="Hulbert S.H."/>
            <person name="Chen X."/>
        </authorList>
    </citation>
    <scope>NUCLEOTIDE SEQUENCE [LARGE SCALE GENOMIC DNA]</scope>
    <source>
        <strain evidence="3">93TX-2</strain>
    </source>
</reference>
<protein>
    <submittedName>
        <fullName evidence="2">Uncharacterized protein</fullName>
    </submittedName>
</protein>
<gene>
    <name evidence="2" type="ORF">PSHT_10534</name>
</gene>